<dbReference type="EMBL" id="CADEBD010000308">
    <property type="protein sequence ID" value="CAB3238949.1"/>
    <property type="molecule type" value="Genomic_DNA"/>
</dbReference>
<reference evidence="3 4" key="1">
    <citation type="submission" date="2020-04" db="EMBL/GenBank/DDBJ databases">
        <authorList>
            <person name="Wallbank WR R."/>
            <person name="Pardo Diaz C."/>
            <person name="Kozak K."/>
            <person name="Martin S."/>
            <person name="Jiggins C."/>
            <person name="Moest M."/>
            <person name="Warren A I."/>
            <person name="Byers J.R.P. K."/>
            <person name="Montejo-Kovacevich G."/>
            <person name="Yen C E."/>
        </authorList>
    </citation>
    <scope>NUCLEOTIDE SEQUENCE [LARGE SCALE GENOMIC DNA]</scope>
</reference>
<organism evidence="2 4">
    <name type="scientific">Arctia plantaginis</name>
    <name type="common">Wood tiger moth</name>
    <name type="synonym">Phalaena plantaginis</name>
    <dbReference type="NCBI Taxonomy" id="874455"/>
    <lineage>
        <taxon>Eukaryota</taxon>
        <taxon>Metazoa</taxon>
        <taxon>Ecdysozoa</taxon>
        <taxon>Arthropoda</taxon>
        <taxon>Hexapoda</taxon>
        <taxon>Insecta</taxon>
        <taxon>Pterygota</taxon>
        <taxon>Neoptera</taxon>
        <taxon>Endopterygota</taxon>
        <taxon>Lepidoptera</taxon>
        <taxon>Glossata</taxon>
        <taxon>Ditrysia</taxon>
        <taxon>Noctuoidea</taxon>
        <taxon>Erebidae</taxon>
        <taxon>Arctiinae</taxon>
        <taxon>Arctia</taxon>
    </lineage>
</organism>
<dbReference type="Proteomes" id="UP000494106">
    <property type="component" value="Unassembled WGS sequence"/>
</dbReference>
<dbReference type="OrthoDB" id="10409666at2759"/>
<keyword evidence="3" id="KW-1185">Reference proteome</keyword>
<dbReference type="AlphaFoldDB" id="A0A8S0ZVY4"/>
<comment type="caution">
    <text evidence="2">The sequence shown here is derived from an EMBL/GenBank/DDBJ whole genome shotgun (WGS) entry which is preliminary data.</text>
</comment>
<accession>A0A8S0ZVY4</accession>
<evidence type="ECO:0000313" key="4">
    <source>
        <dbReference type="Proteomes" id="UP000494256"/>
    </source>
</evidence>
<gene>
    <name evidence="1" type="ORF">APLA_LOCUS6770</name>
    <name evidence="2" type="ORF">APLA_LOCUS8415</name>
</gene>
<evidence type="ECO:0000313" key="3">
    <source>
        <dbReference type="Proteomes" id="UP000494106"/>
    </source>
</evidence>
<evidence type="ECO:0000313" key="1">
    <source>
        <dbReference type="EMBL" id="CAB3236936.1"/>
    </source>
</evidence>
<dbReference type="EMBL" id="CADEBC010000488">
    <property type="protein sequence ID" value="CAB3236936.1"/>
    <property type="molecule type" value="Genomic_DNA"/>
</dbReference>
<dbReference type="Proteomes" id="UP000494256">
    <property type="component" value="Unassembled WGS sequence"/>
</dbReference>
<evidence type="ECO:0000313" key="2">
    <source>
        <dbReference type="EMBL" id="CAB3238949.1"/>
    </source>
</evidence>
<proteinExistence type="predicted"/>
<name>A0A8S0ZVY4_ARCPL</name>
<protein>
    <submittedName>
        <fullName evidence="2">Uncharacterized protein</fullName>
    </submittedName>
</protein>
<sequence>MYGKLSSIGSIDRYVNLCVPSHIHDVQPVTALWRDAARAYMARSAGAPALHATFVRNHFHCASYQMREELCELDVTKK</sequence>